<dbReference type="AlphaFoldDB" id="A0A165TTV6"/>
<dbReference type="EMBL" id="KV425563">
    <property type="protein sequence ID" value="KZT27168.1"/>
    <property type="molecule type" value="Genomic_DNA"/>
</dbReference>
<dbReference type="OrthoDB" id="2686689at2759"/>
<accession>A0A165TTV6</accession>
<proteinExistence type="predicted"/>
<protein>
    <submittedName>
        <fullName evidence="1">Uncharacterized protein</fullName>
    </submittedName>
</protein>
<dbReference type="InParanoid" id="A0A165TTV6"/>
<evidence type="ECO:0000313" key="1">
    <source>
        <dbReference type="EMBL" id="KZT27168.1"/>
    </source>
</evidence>
<keyword evidence="2" id="KW-1185">Reference proteome</keyword>
<dbReference type="Proteomes" id="UP000076761">
    <property type="component" value="Unassembled WGS sequence"/>
</dbReference>
<dbReference type="STRING" id="1314782.A0A165TTV6"/>
<gene>
    <name evidence="1" type="ORF">NEOLEDRAFT_1027960</name>
</gene>
<sequence>ELAATLHMHRNVLRNYLKAYGLERRFDELSDADLDKLVRIFKATKPNSGLRYLIGFLRSHGVRVQ</sequence>
<feature type="non-terminal residue" evidence="1">
    <location>
        <position position="1"/>
    </location>
</feature>
<reference evidence="1 2" key="1">
    <citation type="journal article" date="2016" name="Mol. Biol. Evol.">
        <title>Comparative Genomics of Early-Diverging Mushroom-Forming Fungi Provides Insights into the Origins of Lignocellulose Decay Capabilities.</title>
        <authorList>
            <person name="Nagy L.G."/>
            <person name="Riley R."/>
            <person name="Tritt A."/>
            <person name="Adam C."/>
            <person name="Daum C."/>
            <person name="Floudas D."/>
            <person name="Sun H."/>
            <person name="Yadav J.S."/>
            <person name="Pangilinan J."/>
            <person name="Larsson K.H."/>
            <person name="Matsuura K."/>
            <person name="Barry K."/>
            <person name="Labutti K."/>
            <person name="Kuo R."/>
            <person name="Ohm R.A."/>
            <person name="Bhattacharya S.S."/>
            <person name="Shirouzu T."/>
            <person name="Yoshinaga Y."/>
            <person name="Martin F.M."/>
            <person name="Grigoriev I.V."/>
            <person name="Hibbett D.S."/>
        </authorList>
    </citation>
    <scope>NUCLEOTIDE SEQUENCE [LARGE SCALE GENOMIC DNA]</scope>
    <source>
        <strain evidence="1 2">HHB14362 ss-1</strain>
    </source>
</reference>
<organism evidence="1 2">
    <name type="scientific">Neolentinus lepideus HHB14362 ss-1</name>
    <dbReference type="NCBI Taxonomy" id="1314782"/>
    <lineage>
        <taxon>Eukaryota</taxon>
        <taxon>Fungi</taxon>
        <taxon>Dikarya</taxon>
        <taxon>Basidiomycota</taxon>
        <taxon>Agaricomycotina</taxon>
        <taxon>Agaricomycetes</taxon>
        <taxon>Gloeophyllales</taxon>
        <taxon>Gloeophyllaceae</taxon>
        <taxon>Neolentinus</taxon>
    </lineage>
</organism>
<evidence type="ECO:0000313" key="2">
    <source>
        <dbReference type="Proteomes" id="UP000076761"/>
    </source>
</evidence>
<feature type="non-terminal residue" evidence="1">
    <location>
        <position position="65"/>
    </location>
</feature>
<name>A0A165TTV6_9AGAM</name>